<feature type="binding site" evidence="1">
    <location>
        <position position="59"/>
    </location>
    <ligand>
        <name>Mg(2+)</name>
        <dbReference type="ChEBI" id="CHEBI:18420"/>
        <label>2</label>
    </ligand>
</feature>
<feature type="binding site" evidence="1">
    <location>
        <position position="93"/>
    </location>
    <ligand>
        <name>Mg(2+)</name>
        <dbReference type="ChEBI" id="CHEBI:18420"/>
        <label>4</label>
    </ligand>
</feature>
<dbReference type="SUPFAM" id="SSF55326">
    <property type="entry name" value="PurM N-terminal domain-like"/>
    <property type="match status" value="1"/>
</dbReference>
<feature type="binding site" evidence="1">
    <location>
        <begin position="143"/>
        <end position="144"/>
    </location>
    <ligand>
        <name>ATP</name>
        <dbReference type="ChEBI" id="CHEBI:30616"/>
    </ligand>
</feature>
<feature type="binding site" evidence="1">
    <location>
        <position position="43"/>
    </location>
    <ligand>
        <name>Mg(2+)</name>
        <dbReference type="ChEBI" id="CHEBI:18420"/>
        <label>4</label>
    </ligand>
</feature>
<dbReference type="Gene3D" id="3.90.650.10">
    <property type="entry name" value="PurM-like C-terminal domain"/>
    <property type="match status" value="1"/>
</dbReference>
<dbReference type="STRING" id="223184.AS25_09290"/>
<dbReference type="PANTHER" id="PTHR30270:SF0">
    <property type="entry name" value="THIAMINE-MONOPHOSPHATE KINASE"/>
    <property type="match status" value="1"/>
</dbReference>
<dbReference type="GO" id="GO:0005524">
    <property type="term" value="F:ATP binding"/>
    <property type="evidence" value="ECO:0007669"/>
    <property type="project" value="UniProtKB-UniRule"/>
</dbReference>
<dbReference type="EMBL" id="JROM01000041">
    <property type="protein sequence ID" value="KHE73964.1"/>
    <property type="molecule type" value="Genomic_DNA"/>
</dbReference>
<keyword evidence="1" id="KW-0547">Nucleotide-binding</keyword>
<feature type="binding site" evidence="1">
    <location>
        <position position="239"/>
    </location>
    <ligand>
        <name>Mg(2+)</name>
        <dbReference type="ChEBI" id="CHEBI:18420"/>
        <label>3</label>
    </ligand>
</feature>
<feature type="binding site" evidence="1">
    <location>
        <position position="58"/>
    </location>
    <ligand>
        <name>Mg(2+)</name>
        <dbReference type="ChEBI" id="CHEBI:18420"/>
        <label>1</label>
    </ligand>
</feature>
<keyword evidence="1 4" id="KW-0418">Kinase</keyword>
<feature type="binding site" evidence="1">
    <location>
        <position position="241"/>
    </location>
    <ligand>
        <name>ATP</name>
        <dbReference type="ChEBI" id="CHEBI:30616"/>
    </ligand>
</feature>
<evidence type="ECO:0000256" key="1">
    <source>
        <dbReference type="HAMAP-Rule" id="MF_02128"/>
    </source>
</evidence>
<dbReference type="InterPro" id="IPR016188">
    <property type="entry name" value="PurM-like_N"/>
</dbReference>
<protein>
    <recommendedName>
        <fullName evidence="1">Thiamine-monophosphate kinase</fullName>
        <shortName evidence="1">TMP kinase</shortName>
        <shortName evidence="1">Thiamine-phosphate kinase</shortName>
        <ecNumber evidence="1">2.7.4.16</ecNumber>
    </recommendedName>
</protein>
<dbReference type="GO" id="GO:0009228">
    <property type="term" value="P:thiamine biosynthetic process"/>
    <property type="evidence" value="ECO:0007669"/>
    <property type="project" value="UniProtKB-KW"/>
</dbReference>
<evidence type="ECO:0000313" key="5">
    <source>
        <dbReference type="Proteomes" id="UP000030664"/>
    </source>
</evidence>
<feature type="binding site" evidence="1">
    <location>
        <position position="66"/>
    </location>
    <ligand>
        <name>substrate</name>
    </ligand>
</feature>
<keyword evidence="1" id="KW-0808">Transferase</keyword>
<reference evidence="4 5" key="1">
    <citation type="submission" date="2014-09" db="EMBL/GenBank/DDBJ databases">
        <title>High-quality draft genome sequence of Kocuria marina SO9-6, an actinobacterium isolated from a copper mine.</title>
        <authorList>
            <person name="Castro D.B."/>
            <person name="Pereira L.B."/>
            <person name="Silva M.V."/>
            <person name="Silva B.P."/>
            <person name="Zanardi B.R."/>
            <person name="Carlos C."/>
            <person name="Belgini D.R."/>
            <person name="Limache E.G."/>
            <person name="Lacerda G.V."/>
            <person name="Nery M.B."/>
            <person name="Gomes M.B."/>
            <person name="Souza S."/>
            <person name="Silva T.M."/>
            <person name="Rodrigues V.D."/>
            <person name="Paulino L.C."/>
            <person name="Vicentini R."/>
            <person name="Ferraz L.F."/>
            <person name="Ottoboni L.M."/>
        </authorList>
    </citation>
    <scope>NUCLEOTIDE SEQUENCE [LARGE SCALE GENOMIC DNA]</scope>
    <source>
        <strain evidence="4 5">SO9-6</strain>
    </source>
</reference>
<gene>
    <name evidence="1" type="primary">thiL</name>
    <name evidence="4" type="ORF">AS25_09290</name>
</gene>
<dbReference type="InterPro" id="IPR036921">
    <property type="entry name" value="PurM-like_N_sf"/>
</dbReference>
<dbReference type="InterPro" id="IPR036676">
    <property type="entry name" value="PurM-like_C_sf"/>
</dbReference>
<comment type="caution">
    <text evidence="4">The sequence shown here is derived from an EMBL/GenBank/DDBJ whole genome shotgun (WGS) entry which is preliminary data.</text>
</comment>
<feature type="domain" description="PurM-like N-terminal" evidence="3">
    <location>
        <begin position="41"/>
        <end position="160"/>
    </location>
</feature>
<dbReference type="EC" id="2.7.4.16" evidence="1"/>
<feature type="binding site" evidence="1">
    <location>
        <position position="366"/>
    </location>
    <ligand>
        <name>substrate</name>
    </ligand>
</feature>
<dbReference type="RefSeq" id="WP_035964586.1">
    <property type="nucleotide sequence ID" value="NZ_JROM01000041.1"/>
</dbReference>
<dbReference type="UniPathway" id="UPA00060">
    <property type="reaction ID" value="UER00142"/>
</dbReference>
<dbReference type="Gene3D" id="3.30.1330.10">
    <property type="entry name" value="PurM-like, N-terminal domain"/>
    <property type="match status" value="1"/>
</dbReference>
<feature type="binding site" evidence="1">
    <location>
        <position position="242"/>
    </location>
    <ligand>
        <name>Mg(2+)</name>
        <dbReference type="ChEBI" id="CHEBI:18420"/>
        <label>5</label>
    </ligand>
</feature>
<comment type="catalytic activity">
    <reaction evidence="1">
        <text>thiamine phosphate + ATP = thiamine diphosphate + ADP</text>
        <dbReference type="Rhea" id="RHEA:15913"/>
        <dbReference type="ChEBI" id="CHEBI:30616"/>
        <dbReference type="ChEBI" id="CHEBI:37575"/>
        <dbReference type="ChEBI" id="CHEBI:58937"/>
        <dbReference type="ChEBI" id="CHEBI:456216"/>
        <dbReference type="EC" id="2.7.4.16"/>
    </reaction>
</comment>
<feature type="binding site" evidence="1">
    <location>
        <position position="57"/>
    </location>
    <ligand>
        <name>Mg(2+)</name>
        <dbReference type="ChEBI" id="CHEBI:18420"/>
        <label>4</label>
    </ligand>
</feature>
<name>A0A0B0DFE6_9MICC</name>
<evidence type="ECO:0000313" key="4">
    <source>
        <dbReference type="EMBL" id="KHE73964.1"/>
    </source>
</evidence>
<feature type="region of interest" description="Disordered" evidence="2">
    <location>
        <begin position="317"/>
        <end position="353"/>
    </location>
</feature>
<dbReference type="AlphaFoldDB" id="A0A0B0DFE6"/>
<dbReference type="GO" id="GO:0009030">
    <property type="term" value="F:thiamine-phosphate kinase activity"/>
    <property type="evidence" value="ECO:0007669"/>
    <property type="project" value="UniProtKB-UniRule"/>
</dbReference>
<feature type="binding site" evidence="1">
    <location>
        <position position="93"/>
    </location>
    <ligand>
        <name>Mg(2+)</name>
        <dbReference type="ChEBI" id="CHEBI:18420"/>
        <label>3</label>
    </ligand>
</feature>
<comment type="miscellaneous">
    <text evidence="1">Reaction mechanism of ThiL seems to utilize a direct, inline transfer of the gamma-phosphate of ATP to TMP rather than a phosphorylated enzyme intermediate.</text>
</comment>
<dbReference type="CDD" id="cd02194">
    <property type="entry name" value="ThiL"/>
    <property type="match status" value="1"/>
</dbReference>
<dbReference type="NCBIfam" id="TIGR01379">
    <property type="entry name" value="thiL"/>
    <property type="match status" value="1"/>
</dbReference>
<dbReference type="HAMAP" id="MF_02128">
    <property type="entry name" value="TMP_kinase"/>
    <property type="match status" value="1"/>
</dbReference>
<feature type="binding site" evidence="1">
    <location>
        <position position="59"/>
    </location>
    <ligand>
        <name>Mg(2+)</name>
        <dbReference type="ChEBI" id="CHEBI:18420"/>
        <label>1</label>
    </ligand>
</feature>
<feature type="binding site" evidence="1">
    <location>
        <position position="93"/>
    </location>
    <ligand>
        <name>Mg(2+)</name>
        <dbReference type="ChEBI" id="CHEBI:18420"/>
        <label>2</label>
    </ligand>
</feature>
<keyword evidence="1" id="KW-0067">ATP-binding</keyword>
<dbReference type="Pfam" id="PF00586">
    <property type="entry name" value="AIRS"/>
    <property type="match status" value="1"/>
</dbReference>
<proteinExistence type="inferred from homology"/>
<dbReference type="GO" id="GO:0000287">
    <property type="term" value="F:magnesium ion binding"/>
    <property type="evidence" value="ECO:0007669"/>
    <property type="project" value="UniProtKB-UniRule"/>
</dbReference>
<accession>A0A0B0DFE6</accession>
<keyword evidence="1" id="KW-0479">Metal-binding</keyword>
<feature type="binding site" evidence="1">
    <location>
        <position position="168"/>
    </location>
    <ligand>
        <name>ATP</name>
        <dbReference type="ChEBI" id="CHEBI:30616"/>
    </ligand>
</feature>
<comment type="pathway">
    <text evidence="1">Cofactor biosynthesis; thiamine diphosphate biosynthesis; thiamine diphosphate from thiamine phosphate: step 1/1.</text>
</comment>
<feature type="binding site" evidence="1">
    <location>
        <position position="293"/>
    </location>
    <ligand>
        <name>substrate</name>
    </ligand>
</feature>
<comment type="function">
    <text evidence="1">Catalyzes the ATP-dependent phosphorylation of thiamine-monophosphate (TMP) to form thiamine-pyrophosphate (TPP), the active form of vitamin B1.</text>
</comment>
<keyword evidence="1" id="KW-0784">Thiamine biosynthesis</keyword>
<dbReference type="eggNOG" id="COG0611">
    <property type="taxonomic scope" value="Bacteria"/>
</dbReference>
<feature type="binding site" evidence="1">
    <location>
        <position position="43"/>
    </location>
    <ligand>
        <name>Mg(2+)</name>
        <dbReference type="ChEBI" id="CHEBI:18420"/>
        <label>3</label>
    </ligand>
</feature>
<dbReference type="SUPFAM" id="SSF56042">
    <property type="entry name" value="PurM C-terminal domain-like"/>
    <property type="match status" value="1"/>
</dbReference>
<organism evidence="4 5">
    <name type="scientific">Kocuria marina</name>
    <dbReference type="NCBI Taxonomy" id="223184"/>
    <lineage>
        <taxon>Bacteria</taxon>
        <taxon>Bacillati</taxon>
        <taxon>Actinomycetota</taxon>
        <taxon>Actinomycetes</taxon>
        <taxon>Micrococcales</taxon>
        <taxon>Micrococcaceae</taxon>
        <taxon>Kocuria</taxon>
    </lineage>
</organism>
<comment type="caution">
    <text evidence="1">Lacks conserved residue(s) required for the propagation of feature annotation.</text>
</comment>
<feature type="binding site" evidence="1">
    <location>
        <position position="144"/>
    </location>
    <ligand>
        <name>Mg(2+)</name>
        <dbReference type="ChEBI" id="CHEBI:18420"/>
        <label>1</label>
    </ligand>
</feature>
<keyword evidence="1" id="KW-0460">Magnesium</keyword>
<sequence length="371" mass="37954">MTHESAAPPGTTVSQLSETELLDAFLPGATTDGPHVLVGPGDDCAVIAAPGERVVVTTDTLTVDQDFASVWPCGYRTTGADVGHKCAAQNLADIAAMGAVPTAMVVSLTMPGNTEVAWVSEFAAGLSRAFGELGAAECALVGGDLGRGRELSVTATVLGRLEGEPVLRSGAGRGGTLVHVGVLGRAAAGLDALQTPVPGRWDGVPEPERTALHRAQLRPAPPVSVGAELARAGAIAMLDVSDGLLRDARRIARASGVSIDLDPQALESAVHTLAHAGEAAGVDPWQWVLTGGEDHGLLAVLPVDSPLPSGVRAIGSCAPLPRGDGPRGGGSSAGNGARQRRHERGTVTIAGRSPRQWFGRDVVEGWDHFEP</sequence>
<dbReference type="GO" id="GO:0009229">
    <property type="term" value="P:thiamine diphosphate biosynthetic process"/>
    <property type="evidence" value="ECO:0007669"/>
    <property type="project" value="UniProtKB-UniRule"/>
</dbReference>
<dbReference type="InterPro" id="IPR006283">
    <property type="entry name" value="ThiL-like"/>
</dbReference>
<evidence type="ECO:0000259" key="3">
    <source>
        <dbReference type="Pfam" id="PF00586"/>
    </source>
</evidence>
<dbReference type="Proteomes" id="UP000030664">
    <property type="component" value="Unassembled WGS sequence"/>
</dbReference>
<dbReference type="PANTHER" id="PTHR30270">
    <property type="entry name" value="THIAMINE-MONOPHOSPHATE KINASE"/>
    <property type="match status" value="1"/>
</dbReference>
<evidence type="ECO:0000256" key="2">
    <source>
        <dbReference type="SAM" id="MobiDB-lite"/>
    </source>
</evidence>
<comment type="similarity">
    <text evidence="1">Belongs to the thiamine-monophosphate kinase family.</text>
</comment>